<dbReference type="InterPro" id="IPR050811">
    <property type="entry name" value="Phosphate_ABC_transporter"/>
</dbReference>
<evidence type="ECO:0000313" key="3">
    <source>
        <dbReference type="EMBL" id="SFV64358.1"/>
    </source>
</evidence>
<accession>A0A1W1CET9</accession>
<dbReference type="PANTHER" id="PTHR30570">
    <property type="entry name" value="PERIPLASMIC PHOSPHATE BINDING COMPONENT OF PHOSPHATE ABC TRANSPORTER"/>
    <property type="match status" value="1"/>
</dbReference>
<dbReference type="PANTHER" id="PTHR30570:SF1">
    <property type="entry name" value="PHOSPHATE-BINDING PROTEIN PSTS"/>
    <property type="match status" value="1"/>
</dbReference>
<gene>
    <name evidence="3" type="ORF">MNB_SV-12-832</name>
</gene>
<dbReference type="SUPFAM" id="SSF53850">
    <property type="entry name" value="Periplasmic binding protein-like II"/>
    <property type="match status" value="1"/>
</dbReference>
<dbReference type="EMBL" id="FPHE01000131">
    <property type="protein sequence ID" value="SFV64358.1"/>
    <property type="molecule type" value="Genomic_DNA"/>
</dbReference>
<dbReference type="InterPro" id="IPR024370">
    <property type="entry name" value="PBP_domain"/>
</dbReference>
<name>A0A1W1CET9_9ZZZZ</name>
<evidence type="ECO:0000256" key="1">
    <source>
        <dbReference type="ARBA" id="ARBA00022729"/>
    </source>
</evidence>
<reference evidence="3" key="1">
    <citation type="submission" date="2016-10" db="EMBL/GenBank/DDBJ databases">
        <authorList>
            <person name="de Groot N.N."/>
        </authorList>
    </citation>
    <scope>NUCLEOTIDE SEQUENCE</scope>
</reference>
<feature type="domain" description="PBP" evidence="2">
    <location>
        <begin position="44"/>
        <end position="262"/>
    </location>
</feature>
<dbReference type="AlphaFoldDB" id="A0A1W1CET9"/>
<keyword evidence="1" id="KW-0732">Signal</keyword>
<protein>
    <submittedName>
        <fullName evidence="3">Phosphate ABC transporter, periplasmic phosphate-binding protein PstS (TC 3.A.1.7.1)</fullName>
    </submittedName>
</protein>
<proteinExistence type="predicted"/>
<dbReference type="Gene3D" id="3.40.190.10">
    <property type="entry name" value="Periplasmic binding protein-like II"/>
    <property type="match status" value="2"/>
</dbReference>
<evidence type="ECO:0000259" key="2">
    <source>
        <dbReference type="Pfam" id="PF12849"/>
    </source>
</evidence>
<dbReference type="Pfam" id="PF12849">
    <property type="entry name" value="PBP_like_2"/>
    <property type="match status" value="1"/>
</dbReference>
<organism evidence="3">
    <name type="scientific">hydrothermal vent metagenome</name>
    <dbReference type="NCBI Taxonomy" id="652676"/>
    <lineage>
        <taxon>unclassified sequences</taxon>
        <taxon>metagenomes</taxon>
        <taxon>ecological metagenomes</taxon>
    </lineage>
</organism>
<sequence>MKKLLTVILATTLLGSILFAESAKEKGASKLKMYACGVTRIAFMKELNEAFSKKFKVKIPMNKKGGDLFVLSGVQKKEADIGSGCREPIKEDKAEKDIWSTQVAWGALSFIVNPKNKIDNITTENIKKILTGKITNWKELGGADKPIVLVKRDSKKSGIGLTARELLFNDVNQPFSDKAKVVKSSGFVREAVGADESAFAIDNVISSGKDKNIKLLKVNGVEATKENILAKKYEMRQALYLYLNDKPKALAKQYIDFALSEEGQKIISKTGTANLEEATGEGDEENLIFQNLQFDVKSK</sequence>